<accession>A0ABP8IEC7</accession>
<keyword evidence="1" id="KW-0812">Transmembrane</keyword>
<dbReference type="RefSeq" id="WP_345291627.1">
    <property type="nucleotide sequence ID" value="NZ_BAABFV010000001.1"/>
</dbReference>
<keyword evidence="1" id="KW-1133">Transmembrane helix</keyword>
<dbReference type="InterPro" id="IPR005625">
    <property type="entry name" value="PepSY-ass_TM"/>
</dbReference>
<evidence type="ECO:0000313" key="3">
    <source>
        <dbReference type="Proteomes" id="UP001501011"/>
    </source>
</evidence>
<keyword evidence="3" id="KW-1185">Reference proteome</keyword>
<comment type="caution">
    <text evidence="2">The sequence shown here is derived from an EMBL/GenBank/DDBJ whole genome shotgun (WGS) entry which is preliminary data.</text>
</comment>
<dbReference type="EMBL" id="BAABFV010000001">
    <property type="protein sequence ID" value="GAA4356777.1"/>
    <property type="molecule type" value="Genomic_DNA"/>
</dbReference>
<dbReference type="Pfam" id="PF03929">
    <property type="entry name" value="PepSY_TM"/>
    <property type="match status" value="1"/>
</dbReference>
<reference evidence="3" key="1">
    <citation type="journal article" date="2019" name="Int. J. Syst. Evol. Microbiol.">
        <title>The Global Catalogue of Microorganisms (GCM) 10K type strain sequencing project: providing services to taxonomists for standard genome sequencing and annotation.</title>
        <authorList>
            <consortium name="The Broad Institute Genomics Platform"/>
            <consortium name="The Broad Institute Genome Sequencing Center for Infectious Disease"/>
            <person name="Wu L."/>
            <person name="Ma J."/>
        </authorList>
    </citation>
    <scope>NUCLEOTIDE SEQUENCE [LARGE SCALE GENOMIC DNA]</scope>
    <source>
        <strain evidence="3">JCM 17728</strain>
    </source>
</reference>
<evidence type="ECO:0000313" key="2">
    <source>
        <dbReference type="EMBL" id="GAA4356777.1"/>
    </source>
</evidence>
<keyword evidence="1" id="KW-0472">Membrane</keyword>
<protein>
    <recommendedName>
        <fullName evidence="4">PepSY domain-containing protein</fullName>
    </recommendedName>
</protein>
<sequence length="253" mass="29147">MKQNRKSSSSNHKLHFRKWHRRFGMIASIFLLNLAITGVLLNHYEGLKLHQSYITTGWLLDWYGVSLPKNVRCLESKSKSACQVGKQVYLDDAYWEDIQGSILFFGWWKEDVLLATSANVYWLTDDFKLIEVASFSGQVDGIVESIGVLDNQLLIKTSQDAHYRFDMMTYAWKPTEALTINNQSATPADKKTQSELGDKYRQRQITHLQFVQDLHSGSIIGLSGKITHDITAFIIIWLVASGFITWRRRKNKK</sequence>
<proteinExistence type="predicted"/>
<dbReference type="Proteomes" id="UP001501011">
    <property type="component" value="Unassembled WGS sequence"/>
</dbReference>
<feature type="transmembrane region" description="Helical" evidence="1">
    <location>
        <begin position="230"/>
        <end position="246"/>
    </location>
</feature>
<evidence type="ECO:0008006" key="4">
    <source>
        <dbReference type="Google" id="ProtNLM"/>
    </source>
</evidence>
<gene>
    <name evidence="2" type="ORF">GCM10023151_05040</name>
</gene>
<organism evidence="2 3">
    <name type="scientific">Kangiella marina</name>
    <dbReference type="NCBI Taxonomy" id="1079178"/>
    <lineage>
        <taxon>Bacteria</taxon>
        <taxon>Pseudomonadati</taxon>
        <taxon>Pseudomonadota</taxon>
        <taxon>Gammaproteobacteria</taxon>
        <taxon>Kangiellales</taxon>
        <taxon>Kangiellaceae</taxon>
        <taxon>Kangiella</taxon>
    </lineage>
</organism>
<evidence type="ECO:0000256" key="1">
    <source>
        <dbReference type="SAM" id="Phobius"/>
    </source>
</evidence>
<feature type="transmembrane region" description="Helical" evidence="1">
    <location>
        <begin position="21"/>
        <end position="41"/>
    </location>
</feature>
<name>A0ABP8IEC7_9GAMM</name>